<proteinExistence type="predicted"/>
<name>A0A1F5PIS5_9BACT</name>
<dbReference type="Proteomes" id="UP000177682">
    <property type="component" value="Unassembled WGS sequence"/>
</dbReference>
<dbReference type="AlphaFoldDB" id="A0A1F5PIS5"/>
<sequence>MANISHYLIWNQIINYNRVWDLTQVPYFVKILRQFTPLEIKFFITDGPPNWFNLNQNTVLALNTDL</sequence>
<dbReference type="EMBL" id="MFEY01000008">
    <property type="protein sequence ID" value="OGE89781.1"/>
    <property type="molecule type" value="Genomic_DNA"/>
</dbReference>
<gene>
    <name evidence="1" type="ORF">A3E29_00115</name>
</gene>
<comment type="caution">
    <text evidence="1">The sequence shown here is derived from an EMBL/GenBank/DDBJ whole genome shotgun (WGS) entry which is preliminary data.</text>
</comment>
<evidence type="ECO:0000313" key="1">
    <source>
        <dbReference type="EMBL" id="OGE89781.1"/>
    </source>
</evidence>
<organism evidence="1 2">
    <name type="scientific">Candidatus Doudnabacteria bacterium RIFCSPHIGHO2_12_FULL_48_16</name>
    <dbReference type="NCBI Taxonomy" id="1817838"/>
    <lineage>
        <taxon>Bacteria</taxon>
        <taxon>Candidatus Doudnaibacteriota</taxon>
    </lineage>
</organism>
<evidence type="ECO:0000313" key="2">
    <source>
        <dbReference type="Proteomes" id="UP000177682"/>
    </source>
</evidence>
<protein>
    <submittedName>
        <fullName evidence="1">Uncharacterized protein</fullName>
    </submittedName>
</protein>
<reference evidence="1 2" key="1">
    <citation type="journal article" date="2016" name="Nat. Commun.">
        <title>Thousands of microbial genomes shed light on interconnected biogeochemical processes in an aquifer system.</title>
        <authorList>
            <person name="Anantharaman K."/>
            <person name="Brown C.T."/>
            <person name="Hug L.A."/>
            <person name="Sharon I."/>
            <person name="Castelle C.J."/>
            <person name="Probst A.J."/>
            <person name="Thomas B.C."/>
            <person name="Singh A."/>
            <person name="Wilkins M.J."/>
            <person name="Karaoz U."/>
            <person name="Brodie E.L."/>
            <person name="Williams K.H."/>
            <person name="Hubbard S.S."/>
            <person name="Banfield J.F."/>
        </authorList>
    </citation>
    <scope>NUCLEOTIDE SEQUENCE [LARGE SCALE GENOMIC DNA]</scope>
</reference>
<accession>A0A1F5PIS5</accession>